<keyword evidence="5 9" id="KW-0378">Hydrolase</keyword>
<keyword evidence="7" id="KW-0862">Zinc</keyword>
<evidence type="ECO:0000256" key="7">
    <source>
        <dbReference type="PIRSR" id="PIRSR001235-1"/>
    </source>
</evidence>
<evidence type="ECO:0000256" key="6">
    <source>
        <dbReference type="ARBA" id="ARBA00023211"/>
    </source>
</evidence>
<keyword evidence="10" id="KW-1185">Reference proteome</keyword>
<feature type="binding site" evidence="7">
    <location>
        <position position="379"/>
    </location>
    <ligand>
        <name>Zn(2+)</name>
        <dbReference type="ChEBI" id="CHEBI:29105"/>
        <label>2</label>
    </ligand>
</feature>
<dbReference type="STRING" id="1122125.GCA_000423185_01287"/>
<dbReference type="RefSeq" id="WP_088154170.1">
    <property type="nucleotide sequence ID" value="NZ_NHON01000061.1"/>
</dbReference>
<comment type="cofactor">
    <cofactor evidence="1">
        <name>Mn(2+)</name>
        <dbReference type="ChEBI" id="CHEBI:29035"/>
    </cofactor>
</comment>
<comment type="subunit">
    <text evidence="3">Homodimer.</text>
</comment>
<organism evidence="9 10">
    <name type="scientific">Inquilinus limosus</name>
    <dbReference type="NCBI Taxonomy" id="171674"/>
    <lineage>
        <taxon>Bacteria</taxon>
        <taxon>Pseudomonadati</taxon>
        <taxon>Pseudomonadota</taxon>
        <taxon>Alphaproteobacteria</taxon>
        <taxon>Rhodospirillales</taxon>
        <taxon>Rhodospirillaceae</taxon>
        <taxon>Inquilinus</taxon>
    </lineage>
</organism>
<reference evidence="10" key="1">
    <citation type="submission" date="2017-05" db="EMBL/GenBank/DDBJ databases">
        <authorList>
            <person name="Macchi M."/>
            <person name="Festa S."/>
            <person name="Coppotelli B.M."/>
            <person name="Morelli I.S."/>
        </authorList>
    </citation>
    <scope>NUCLEOTIDE SEQUENCE [LARGE SCALE GENOMIC DNA]</scope>
    <source>
        <strain evidence="10">I</strain>
    </source>
</reference>
<dbReference type="InterPro" id="IPR011650">
    <property type="entry name" value="Peptidase_M20_dimer"/>
</dbReference>
<feature type="binding site" evidence="7">
    <location>
        <position position="77"/>
    </location>
    <ligand>
        <name>Zn(2+)</name>
        <dbReference type="ChEBI" id="CHEBI:29105"/>
        <label>1</label>
    </ligand>
</feature>
<dbReference type="OrthoDB" id="9808195at2"/>
<dbReference type="InterPro" id="IPR002933">
    <property type="entry name" value="Peptidase_M20"/>
</dbReference>
<comment type="caution">
    <text evidence="9">The sequence shown here is derived from an EMBL/GenBank/DDBJ whole genome shotgun (WGS) entry which is preliminary data.</text>
</comment>
<dbReference type="PANTHER" id="PTHR32494">
    <property type="entry name" value="ALLANTOATE DEIMINASE-RELATED"/>
    <property type="match status" value="1"/>
</dbReference>
<evidence type="ECO:0000313" key="9">
    <source>
        <dbReference type="EMBL" id="OWJ64338.1"/>
    </source>
</evidence>
<sequence length="408" mass="43711">MPQIDGQRLLGDLRRLAEFGRYRTGVHRPTYSPQDVEARRWFVERLQEAGLTAETDGIGNIMSTSPAKGPKLLIGSHLESQPYAGWLDGAMGVVYGLEVARAFRDDPACRDLGIEVAVFADEEGHFGSFLGSRSFIGELPEDEIAQAVNDATGQTLPDALAGAGYAGRPRYTLEPGRHAGFIEAHIEQGDTLESSGKRIGVVTSIVGIWTYAITFEGQQNHAGTTHMAARRDAGVALTELCHAIARRFPEVAGPLSVWTTGRIQLDPGAASIIPGHAEMTFQFRDADPERLRVLEQALEELVARSDAAGPCRASLRALSRSTPNVMAAPIQAALEQAAERHAPGSAMRLPSGAGHDAQYLARRLPAGMLFVPSIGGISHHWTENTADDDLVLGCQVLATAAEALLRAA</sequence>
<dbReference type="SUPFAM" id="SSF55031">
    <property type="entry name" value="Bacterial exopeptidase dimerisation domain"/>
    <property type="match status" value="1"/>
</dbReference>
<dbReference type="InterPro" id="IPR010158">
    <property type="entry name" value="Amidase_Cbmase"/>
</dbReference>
<evidence type="ECO:0000256" key="3">
    <source>
        <dbReference type="ARBA" id="ARBA00011738"/>
    </source>
</evidence>
<evidence type="ECO:0000256" key="4">
    <source>
        <dbReference type="ARBA" id="ARBA00022723"/>
    </source>
</evidence>
<dbReference type="Pfam" id="PF07687">
    <property type="entry name" value="M20_dimer"/>
    <property type="match status" value="1"/>
</dbReference>
<gene>
    <name evidence="9" type="ORF">BWR60_25280</name>
</gene>
<dbReference type="PIRSF" id="PIRSF001235">
    <property type="entry name" value="Amidase_carbamoylase"/>
    <property type="match status" value="1"/>
</dbReference>
<protein>
    <submittedName>
        <fullName evidence="9">Zn-dependent hydrolase</fullName>
    </submittedName>
</protein>
<dbReference type="Gene3D" id="3.30.70.360">
    <property type="match status" value="1"/>
</dbReference>
<accession>A0A211ZGE2</accession>
<feature type="domain" description="Peptidase M20 dimerisation" evidence="8">
    <location>
        <begin position="206"/>
        <end position="304"/>
    </location>
</feature>
<dbReference type="CDD" id="cd03884">
    <property type="entry name" value="M20_bAS"/>
    <property type="match status" value="1"/>
</dbReference>
<feature type="binding site" evidence="7">
    <location>
        <position position="88"/>
    </location>
    <ligand>
        <name>Zn(2+)</name>
        <dbReference type="ChEBI" id="CHEBI:29105"/>
        <label>2</label>
    </ligand>
</feature>
<name>A0A211ZGE2_9PROT</name>
<evidence type="ECO:0000313" key="10">
    <source>
        <dbReference type="Proteomes" id="UP000196655"/>
    </source>
</evidence>
<dbReference type="EMBL" id="NHON01000061">
    <property type="protein sequence ID" value="OWJ64338.1"/>
    <property type="molecule type" value="Genomic_DNA"/>
</dbReference>
<dbReference type="GO" id="GO:0016813">
    <property type="term" value="F:hydrolase activity, acting on carbon-nitrogen (but not peptide) bonds, in linear amidines"/>
    <property type="evidence" value="ECO:0007669"/>
    <property type="project" value="InterPro"/>
</dbReference>
<dbReference type="Pfam" id="PF01546">
    <property type="entry name" value="Peptidase_M20"/>
    <property type="match status" value="1"/>
</dbReference>
<dbReference type="SUPFAM" id="SSF53187">
    <property type="entry name" value="Zn-dependent exopeptidases"/>
    <property type="match status" value="1"/>
</dbReference>
<evidence type="ECO:0000256" key="1">
    <source>
        <dbReference type="ARBA" id="ARBA00001936"/>
    </source>
</evidence>
<dbReference type="AlphaFoldDB" id="A0A211ZGE2"/>
<dbReference type="Gene3D" id="3.40.630.10">
    <property type="entry name" value="Zn peptidases"/>
    <property type="match status" value="1"/>
</dbReference>
<comment type="similarity">
    <text evidence="2">Belongs to the peptidase M20 family.</text>
</comment>
<feature type="binding site" evidence="7">
    <location>
        <position position="123"/>
    </location>
    <ligand>
        <name>Zn(2+)</name>
        <dbReference type="ChEBI" id="CHEBI:29105"/>
        <label>2</label>
    </ligand>
</feature>
<dbReference type="InterPro" id="IPR036264">
    <property type="entry name" value="Bact_exopeptidase_dim_dom"/>
</dbReference>
<dbReference type="GO" id="GO:0046872">
    <property type="term" value="F:metal ion binding"/>
    <property type="evidence" value="ECO:0007669"/>
    <property type="project" value="UniProtKB-KW"/>
</dbReference>
<keyword evidence="4 7" id="KW-0479">Metal-binding</keyword>
<dbReference type="Proteomes" id="UP000196655">
    <property type="component" value="Unassembled WGS sequence"/>
</dbReference>
<feature type="binding site" evidence="7">
    <location>
        <position position="88"/>
    </location>
    <ligand>
        <name>Zn(2+)</name>
        <dbReference type="ChEBI" id="CHEBI:29105"/>
        <label>1</label>
    </ligand>
</feature>
<feature type="binding site" evidence="7">
    <location>
        <position position="185"/>
    </location>
    <ligand>
        <name>Zn(2+)</name>
        <dbReference type="ChEBI" id="CHEBI:29105"/>
        <label>1</label>
    </ligand>
</feature>
<comment type="cofactor">
    <cofactor evidence="7">
        <name>Zn(2+)</name>
        <dbReference type="ChEBI" id="CHEBI:29105"/>
    </cofactor>
    <text evidence="7">Binds 2 Zn(2+) ions per subunit.</text>
</comment>
<dbReference type="PANTHER" id="PTHR32494:SF19">
    <property type="entry name" value="ALLANTOATE DEIMINASE-RELATED"/>
    <property type="match status" value="1"/>
</dbReference>
<evidence type="ECO:0000256" key="5">
    <source>
        <dbReference type="ARBA" id="ARBA00022801"/>
    </source>
</evidence>
<evidence type="ECO:0000259" key="8">
    <source>
        <dbReference type="Pfam" id="PF07687"/>
    </source>
</evidence>
<proteinExistence type="inferred from homology"/>
<dbReference type="NCBIfam" id="TIGR01879">
    <property type="entry name" value="hydantase"/>
    <property type="match status" value="1"/>
</dbReference>
<evidence type="ECO:0000256" key="2">
    <source>
        <dbReference type="ARBA" id="ARBA00006153"/>
    </source>
</evidence>
<keyword evidence="6" id="KW-0464">Manganese</keyword>